<dbReference type="AlphaFoldDB" id="A0A381ULR4"/>
<dbReference type="Gene3D" id="1.10.287.370">
    <property type="match status" value="1"/>
</dbReference>
<name>A0A381ULR4_9ZZZZ</name>
<keyword evidence="1" id="KW-0175">Coiled coil</keyword>
<sequence>MTDHSVTAQEMQAIAQELQLTRSQLQAVSAQVNEISLTLEALETQDSSRPVFRAVGNLLLEVDDREALAKELEESKSTFEIHAGRLAERESAIVSQYEEMAKSFEGQ</sequence>
<evidence type="ECO:0000313" key="2">
    <source>
        <dbReference type="EMBL" id="SVA27733.1"/>
    </source>
</evidence>
<dbReference type="GO" id="GO:0051082">
    <property type="term" value="F:unfolded protein binding"/>
    <property type="evidence" value="ECO:0007669"/>
    <property type="project" value="InterPro"/>
</dbReference>
<accession>A0A381ULR4</accession>
<dbReference type="GO" id="GO:0006457">
    <property type="term" value="P:protein folding"/>
    <property type="evidence" value="ECO:0007669"/>
    <property type="project" value="InterPro"/>
</dbReference>
<gene>
    <name evidence="2" type="ORF">METZ01_LOCUS80587</name>
</gene>
<evidence type="ECO:0000256" key="1">
    <source>
        <dbReference type="SAM" id="Coils"/>
    </source>
</evidence>
<reference evidence="2" key="1">
    <citation type="submission" date="2018-05" db="EMBL/GenBank/DDBJ databases">
        <authorList>
            <person name="Lanie J.A."/>
            <person name="Ng W.-L."/>
            <person name="Kazmierczak K.M."/>
            <person name="Andrzejewski T.M."/>
            <person name="Davidsen T.M."/>
            <person name="Wayne K.J."/>
            <person name="Tettelin H."/>
            <person name="Glass J.I."/>
            <person name="Rusch D."/>
            <person name="Podicherti R."/>
            <person name="Tsui H.-C.T."/>
            <person name="Winkler M.E."/>
        </authorList>
    </citation>
    <scope>NUCLEOTIDE SEQUENCE</scope>
</reference>
<protein>
    <recommendedName>
        <fullName evidence="3">Prefoldin subunit beta</fullName>
    </recommendedName>
</protein>
<dbReference type="SUPFAM" id="SSF46579">
    <property type="entry name" value="Prefoldin"/>
    <property type="match status" value="1"/>
</dbReference>
<dbReference type="EMBL" id="UINC01006473">
    <property type="protein sequence ID" value="SVA27733.1"/>
    <property type="molecule type" value="Genomic_DNA"/>
</dbReference>
<organism evidence="2">
    <name type="scientific">marine metagenome</name>
    <dbReference type="NCBI Taxonomy" id="408172"/>
    <lineage>
        <taxon>unclassified sequences</taxon>
        <taxon>metagenomes</taxon>
        <taxon>ecological metagenomes</taxon>
    </lineage>
</organism>
<dbReference type="InterPro" id="IPR002777">
    <property type="entry name" value="PFD_beta-like"/>
</dbReference>
<feature type="coiled-coil region" evidence="1">
    <location>
        <begin position="8"/>
        <end position="45"/>
    </location>
</feature>
<dbReference type="InterPro" id="IPR009053">
    <property type="entry name" value="Prefoldin"/>
</dbReference>
<dbReference type="GO" id="GO:0016272">
    <property type="term" value="C:prefoldin complex"/>
    <property type="evidence" value="ECO:0007669"/>
    <property type="project" value="InterPro"/>
</dbReference>
<proteinExistence type="predicted"/>
<dbReference type="Pfam" id="PF01920">
    <property type="entry name" value="Prefoldin_2"/>
    <property type="match status" value="1"/>
</dbReference>
<evidence type="ECO:0008006" key="3">
    <source>
        <dbReference type="Google" id="ProtNLM"/>
    </source>
</evidence>